<evidence type="ECO:0000313" key="2">
    <source>
        <dbReference type="EMBL" id="MFD1658790.1"/>
    </source>
</evidence>
<evidence type="ECO:0000256" key="1">
    <source>
        <dbReference type="SAM" id="MobiDB-lite"/>
    </source>
</evidence>
<dbReference type="EMBL" id="JBHUDX010000027">
    <property type="protein sequence ID" value="MFD1658790.1"/>
    <property type="molecule type" value="Genomic_DNA"/>
</dbReference>
<name>A0ABW4IN95_9ACTN</name>
<comment type="caution">
    <text evidence="2">The sequence shown here is derived from an EMBL/GenBank/DDBJ whole genome shotgun (WGS) entry which is preliminary data.</text>
</comment>
<keyword evidence="3" id="KW-1185">Reference proteome</keyword>
<proteinExistence type="predicted"/>
<accession>A0ABW4IN95</accession>
<evidence type="ECO:0000313" key="3">
    <source>
        <dbReference type="Proteomes" id="UP001597261"/>
    </source>
</evidence>
<gene>
    <name evidence="2" type="ORF">ACFSL4_11360</name>
</gene>
<feature type="region of interest" description="Disordered" evidence="1">
    <location>
        <begin position="87"/>
        <end position="107"/>
    </location>
</feature>
<organism evidence="2 3">
    <name type="scientific">Streptomyces caeni</name>
    <dbReference type="NCBI Taxonomy" id="2307231"/>
    <lineage>
        <taxon>Bacteria</taxon>
        <taxon>Bacillati</taxon>
        <taxon>Actinomycetota</taxon>
        <taxon>Actinomycetes</taxon>
        <taxon>Kitasatosporales</taxon>
        <taxon>Streptomycetaceae</taxon>
        <taxon>Streptomyces</taxon>
    </lineage>
</organism>
<protein>
    <submittedName>
        <fullName evidence="2">Uncharacterized protein</fullName>
    </submittedName>
</protein>
<sequence>MFDWAFAGDGALGEDIGNCVPGSVIDLFVPAARLPGLAAAVYDAYLHGLRAGGWRGDERLVRLGVCASAVKYDWLTALCPPARARRSSSTTAAHGPCPPYCATGSAA</sequence>
<dbReference type="Proteomes" id="UP001597261">
    <property type="component" value="Unassembled WGS sequence"/>
</dbReference>
<dbReference type="RefSeq" id="WP_381081252.1">
    <property type="nucleotide sequence ID" value="NZ_JBHUDX010000027.1"/>
</dbReference>
<reference evidence="3" key="1">
    <citation type="journal article" date="2019" name="Int. J. Syst. Evol. Microbiol.">
        <title>The Global Catalogue of Microorganisms (GCM) 10K type strain sequencing project: providing services to taxonomists for standard genome sequencing and annotation.</title>
        <authorList>
            <consortium name="The Broad Institute Genomics Platform"/>
            <consortium name="The Broad Institute Genome Sequencing Center for Infectious Disease"/>
            <person name="Wu L."/>
            <person name="Ma J."/>
        </authorList>
    </citation>
    <scope>NUCLEOTIDE SEQUENCE [LARGE SCALE GENOMIC DNA]</scope>
    <source>
        <strain evidence="3">CGMCC 1.12470</strain>
    </source>
</reference>